<dbReference type="OrthoDB" id="283474at2"/>
<gene>
    <name evidence="1" type="ORF">DNU06_04080</name>
</gene>
<dbReference type="InterPro" id="IPR021471">
    <property type="entry name" value="DUF3124"/>
</dbReference>
<dbReference type="Proteomes" id="UP000249248">
    <property type="component" value="Unassembled WGS sequence"/>
</dbReference>
<proteinExistence type="predicted"/>
<name>A0A2W1NEE9_9FLAO</name>
<sequence>MCFSCDQKRADYKIEPIDWNAKIANRNFDSTYTSAKTYLSIYSQIYGQNEHRLHDLTVTVGIRNTSELDTLYIDRAEFFDTHGKSIMKYIEKTIFILPMETVEIVIDEIQKLGGTGGNILFKWKMNAVNPTPLFEAVMISTSGQQGLSFTTQGIRID</sequence>
<dbReference type="AlphaFoldDB" id="A0A2W1NEE9"/>
<evidence type="ECO:0000313" key="1">
    <source>
        <dbReference type="EMBL" id="PZE17805.1"/>
    </source>
</evidence>
<organism evidence="1 2">
    <name type="scientific">Putridiphycobacter roseus</name>
    <dbReference type="NCBI Taxonomy" id="2219161"/>
    <lineage>
        <taxon>Bacteria</taxon>
        <taxon>Pseudomonadati</taxon>
        <taxon>Bacteroidota</taxon>
        <taxon>Flavobacteriia</taxon>
        <taxon>Flavobacteriales</taxon>
        <taxon>Crocinitomicaceae</taxon>
        <taxon>Putridiphycobacter</taxon>
    </lineage>
</organism>
<evidence type="ECO:0008006" key="3">
    <source>
        <dbReference type="Google" id="ProtNLM"/>
    </source>
</evidence>
<protein>
    <recommendedName>
        <fullName evidence="3">DUF3124 domain-containing protein</fullName>
    </recommendedName>
</protein>
<reference evidence="1 2" key="1">
    <citation type="submission" date="2018-06" db="EMBL/GenBank/DDBJ databases">
        <title>The draft genome sequence of Crocinitomix sp. SM1701.</title>
        <authorList>
            <person name="Zhang X."/>
        </authorList>
    </citation>
    <scope>NUCLEOTIDE SEQUENCE [LARGE SCALE GENOMIC DNA]</scope>
    <source>
        <strain evidence="1 2">SM1701</strain>
    </source>
</reference>
<dbReference type="Pfam" id="PF11322">
    <property type="entry name" value="DUF3124"/>
    <property type="match status" value="1"/>
</dbReference>
<dbReference type="EMBL" id="QKSB01000002">
    <property type="protein sequence ID" value="PZE17805.1"/>
    <property type="molecule type" value="Genomic_DNA"/>
</dbReference>
<keyword evidence="2" id="KW-1185">Reference proteome</keyword>
<comment type="caution">
    <text evidence="1">The sequence shown here is derived from an EMBL/GenBank/DDBJ whole genome shotgun (WGS) entry which is preliminary data.</text>
</comment>
<accession>A0A2W1NEE9</accession>
<evidence type="ECO:0000313" key="2">
    <source>
        <dbReference type="Proteomes" id="UP000249248"/>
    </source>
</evidence>